<gene>
    <name evidence="9" type="ORF">KVV02_008416</name>
</gene>
<name>A0A9P8A8R2_MORAP</name>
<sequence length="409" mass="45558">MAEDDPTHKRVYPNVDPRFQYGDVIIINDNKGDRRLVGPLKVMPKGGVRDNNFGRLTHDAMIGLEPLSTIKTHKGVKYTLQWPSLDEYSTKVKRQASIMYPKDATSAVHLLDLFPGAHVLEAGTGNGSMTLYIQRAIQGPGSHLDTVDIRNEHSLQAEQNVEGFWRGMYRPGITFWRSVGGLQRVIKRLNGQDQGKSDISSSSKETIVQGDLQLNNDGRPLTPLELKRKRLMSAHEVLPPNPHPKGHQYDAITLDLPDSKTVLLDLLPLLKPDRPMCLYMVNMSQVLELVQWMRLNCRGFTVEKVLEVDWKEWSVRSAAVRSKVKGRVHVGGFGAVSLLKQPSAVPSLSDDADASGEKSRTMAADNIPDDALGWVCRPLHMPIGHTGFLVQLRKNSLDCDLQDPVDAQS</sequence>
<dbReference type="GO" id="GO:0160107">
    <property type="term" value="F:tRNA (adenine(58)-N1)-methyltransferase activity"/>
    <property type="evidence" value="ECO:0007669"/>
    <property type="project" value="UniProtKB-EC"/>
</dbReference>
<evidence type="ECO:0000256" key="5">
    <source>
        <dbReference type="ARBA" id="ARBA00022691"/>
    </source>
</evidence>
<dbReference type="AlphaFoldDB" id="A0A9P8A8R2"/>
<feature type="domain" description="tRNA (adenine(58)-N(1))-methyltransferase catalytic subunit TRM61 C-terminal" evidence="8">
    <location>
        <begin position="89"/>
        <end position="160"/>
    </location>
</feature>
<evidence type="ECO:0000256" key="6">
    <source>
        <dbReference type="ARBA" id="ARBA00022694"/>
    </source>
</evidence>
<evidence type="ECO:0000256" key="4">
    <source>
        <dbReference type="ARBA" id="ARBA00022679"/>
    </source>
</evidence>
<evidence type="ECO:0000259" key="8">
    <source>
        <dbReference type="Pfam" id="PF08704"/>
    </source>
</evidence>
<dbReference type="GO" id="GO:0031515">
    <property type="term" value="C:tRNA (m1A) methyltransferase complex"/>
    <property type="evidence" value="ECO:0007669"/>
    <property type="project" value="InterPro"/>
</dbReference>
<evidence type="ECO:0000256" key="1">
    <source>
        <dbReference type="ARBA" id="ARBA00012796"/>
    </source>
</evidence>
<dbReference type="InterPro" id="IPR014816">
    <property type="entry name" value="tRNA_MeTrfase_Gcd14"/>
</dbReference>
<evidence type="ECO:0000256" key="3">
    <source>
        <dbReference type="ARBA" id="ARBA00022603"/>
    </source>
</evidence>
<keyword evidence="5" id="KW-0949">S-adenosyl-L-methionine</keyword>
<dbReference type="GO" id="GO:0030488">
    <property type="term" value="P:tRNA methylation"/>
    <property type="evidence" value="ECO:0007669"/>
    <property type="project" value="InterPro"/>
</dbReference>
<dbReference type="SUPFAM" id="SSF53335">
    <property type="entry name" value="S-adenosyl-L-methionine-dependent methyltransferases"/>
    <property type="match status" value="1"/>
</dbReference>
<proteinExistence type="predicted"/>
<dbReference type="Pfam" id="PF08704">
    <property type="entry name" value="GCD14"/>
    <property type="match status" value="1"/>
</dbReference>
<dbReference type="PANTHER" id="PTHR12133">
    <property type="entry name" value="TRNA (ADENINE(58)-N(1))-METHYLTRANSFERASE"/>
    <property type="match status" value="1"/>
</dbReference>
<dbReference type="PROSITE" id="PS51620">
    <property type="entry name" value="SAM_TRM61"/>
    <property type="match status" value="1"/>
</dbReference>
<evidence type="ECO:0000256" key="7">
    <source>
        <dbReference type="ARBA" id="ARBA00033309"/>
    </source>
</evidence>
<evidence type="ECO:0000313" key="9">
    <source>
        <dbReference type="EMBL" id="KAG9325984.1"/>
    </source>
</evidence>
<dbReference type="Proteomes" id="UP000717515">
    <property type="component" value="Unassembled WGS sequence"/>
</dbReference>
<evidence type="ECO:0000256" key="2">
    <source>
        <dbReference type="ARBA" id="ARBA00015963"/>
    </source>
</evidence>
<evidence type="ECO:0000313" key="10">
    <source>
        <dbReference type="Proteomes" id="UP000717515"/>
    </source>
</evidence>
<keyword evidence="6" id="KW-0819">tRNA processing</keyword>
<dbReference type="InterPro" id="IPR049470">
    <property type="entry name" value="TRM61_C"/>
</dbReference>
<dbReference type="EC" id="2.1.1.220" evidence="1"/>
<dbReference type="EMBL" id="JAIFTL010000028">
    <property type="protein sequence ID" value="KAG9325984.1"/>
    <property type="molecule type" value="Genomic_DNA"/>
</dbReference>
<dbReference type="InterPro" id="IPR029063">
    <property type="entry name" value="SAM-dependent_MTases_sf"/>
</dbReference>
<dbReference type="PANTHER" id="PTHR12133:SF1">
    <property type="entry name" value="TRNA (ADENINE(58)-N(1))-METHYLTRANSFERASE, MITOCHONDRIAL"/>
    <property type="match status" value="1"/>
</dbReference>
<keyword evidence="4" id="KW-0808">Transferase</keyword>
<comment type="caution">
    <text evidence="9">The sequence shown here is derived from an EMBL/GenBank/DDBJ whole genome shotgun (WGS) entry which is preliminary data.</text>
</comment>
<reference evidence="9" key="1">
    <citation type="submission" date="2021-07" db="EMBL/GenBank/DDBJ databases">
        <title>Draft genome of Mortierella alpina, strain LL118, isolated from an aspen leaf litter sample.</title>
        <authorList>
            <person name="Yang S."/>
            <person name="Vinatzer B.A."/>
        </authorList>
    </citation>
    <scope>NUCLEOTIDE SEQUENCE</scope>
    <source>
        <strain evidence="9">LL118</strain>
    </source>
</reference>
<accession>A0A9P8A8R2</accession>
<dbReference type="GO" id="GO:0005739">
    <property type="term" value="C:mitochondrion"/>
    <property type="evidence" value="ECO:0007669"/>
    <property type="project" value="TreeGrafter"/>
</dbReference>
<protein>
    <recommendedName>
        <fullName evidence="2">tRNA (adenine(58)-N(1))-methyltransferase catalytic subunit TRM61</fullName>
        <ecNumber evidence="1">2.1.1.220</ecNumber>
    </recommendedName>
    <alternativeName>
        <fullName evidence="7">tRNA(m1A58)-methyltransferase subunit TRM61</fullName>
    </alternativeName>
</protein>
<organism evidence="9 10">
    <name type="scientific">Mortierella alpina</name>
    <name type="common">Oleaginous fungus</name>
    <name type="synonym">Mortierella renispora</name>
    <dbReference type="NCBI Taxonomy" id="64518"/>
    <lineage>
        <taxon>Eukaryota</taxon>
        <taxon>Fungi</taxon>
        <taxon>Fungi incertae sedis</taxon>
        <taxon>Mucoromycota</taxon>
        <taxon>Mortierellomycotina</taxon>
        <taxon>Mortierellomycetes</taxon>
        <taxon>Mortierellales</taxon>
        <taxon>Mortierellaceae</taxon>
        <taxon>Mortierella</taxon>
    </lineage>
</organism>
<dbReference type="Gene3D" id="3.40.50.150">
    <property type="entry name" value="Vaccinia Virus protein VP39"/>
    <property type="match status" value="1"/>
</dbReference>
<keyword evidence="3" id="KW-0489">Methyltransferase</keyword>